<gene>
    <name evidence="1" type="ORF">ASPGLDRAFT_34682</name>
</gene>
<evidence type="ECO:0000313" key="2">
    <source>
        <dbReference type="Proteomes" id="UP000184300"/>
    </source>
</evidence>
<dbReference type="Proteomes" id="UP000184300">
    <property type="component" value="Unassembled WGS sequence"/>
</dbReference>
<sequence length="306" mass="34126">MEPPQDILDEPSGVAAFHIYAQSWQTPNHTTSTTESASLKLRQMILEADDKEEAIYSTIRALHKFACKTPPALDHALNIMAQGFAQLPETAELPGIKGPEGAFLILKWWLVDWAQRFKGSAYGDDWGEESERGSIDARETKDGTNVFFGSEEVSSDIDGVLEKVRNLQQARLEFIVALAMQGRCYSMGASHWDIMDSAVPLIDNALVPHHPNQVPIWGKVEVIGCSALLRGCVRTLFERVPAELRGRKRVEWVEGFGRFLNHDPCGALGGDFVLKVHAARAIESIRSEDTVDEDSTRLFALFDWVF</sequence>
<proteinExistence type="predicted"/>
<dbReference type="RefSeq" id="XP_022401729.1">
    <property type="nucleotide sequence ID" value="XM_022544458.1"/>
</dbReference>
<dbReference type="AlphaFoldDB" id="A0A1L9VMB0"/>
<dbReference type="VEuPathDB" id="FungiDB:ASPGLDRAFT_34682"/>
<dbReference type="EMBL" id="KV878895">
    <property type="protein sequence ID" value="OJJ85031.1"/>
    <property type="molecule type" value="Genomic_DNA"/>
</dbReference>
<protein>
    <submittedName>
        <fullName evidence="1">Uncharacterized protein</fullName>
    </submittedName>
</protein>
<accession>A0A1L9VMB0</accession>
<dbReference type="GeneID" id="34460719"/>
<evidence type="ECO:0000313" key="1">
    <source>
        <dbReference type="EMBL" id="OJJ85031.1"/>
    </source>
</evidence>
<organism evidence="1 2">
    <name type="scientific">Aspergillus glaucus CBS 516.65</name>
    <dbReference type="NCBI Taxonomy" id="1160497"/>
    <lineage>
        <taxon>Eukaryota</taxon>
        <taxon>Fungi</taxon>
        <taxon>Dikarya</taxon>
        <taxon>Ascomycota</taxon>
        <taxon>Pezizomycotina</taxon>
        <taxon>Eurotiomycetes</taxon>
        <taxon>Eurotiomycetidae</taxon>
        <taxon>Eurotiales</taxon>
        <taxon>Aspergillaceae</taxon>
        <taxon>Aspergillus</taxon>
        <taxon>Aspergillus subgen. Aspergillus</taxon>
    </lineage>
</organism>
<keyword evidence="2" id="KW-1185">Reference proteome</keyword>
<dbReference type="OrthoDB" id="5367563at2759"/>
<name>A0A1L9VMB0_ASPGL</name>
<reference evidence="2" key="1">
    <citation type="journal article" date="2017" name="Genome Biol.">
        <title>Comparative genomics reveals high biological diversity and specific adaptations in the industrially and medically important fungal genus Aspergillus.</title>
        <authorList>
            <person name="de Vries R.P."/>
            <person name="Riley R."/>
            <person name="Wiebenga A."/>
            <person name="Aguilar-Osorio G."/>
            <person name="Amillis S."/>
            <person name="Uchima C.A."/>
            <person name="Anderluh G."/>
            <person name="Asadollahi M."/>
            <person name="Askin M."/>
            <person name="Barry K."/>
            <person name="Battaglia E."/>
            <person name="Bayram O."/>
            <person name="Benocci T."/>
            <person name="Braus-Stromeyer S.A."/>
            <person name="Caldana C."/>
            <person name="Canovas D."/>
            <person name="Cerqueira G.C."/>
            <person name="Chen F."/>
            <person name="Chen W."/>
            <person name="Choi C."/>
            <person name="Clum A."/>
            <person name="Dos Santos R.A."/>
            <person name="Damasio A.R."/>
            <person name="Diallinas G."/>
            <person name="Emri T."/>
            <person name="Fekete E."/>
            <person name="Flipphi M."/>
            <person name="Freyberg S."/>
            <person name="Gallo A."/>
            <person name="Gournas C."/>
            <person name="Habgood R."/>
            <person name="Hainaut M."/>
            <person name="Harispe M.L."/>
            <person name="Henrissat B."/>
            <person name="Hilden K.S."/>
            <person name="Hope R."/>
            <person name="Hossain A."/>
            <person name="Karabika E."/>
            <person name="Karaffa L."/>
            <person name="Karanyi Z."/>
            <person name="Krasevec N."/>
            <person name="Kuo A."/>
            <person name="Kusch H."/>
            <person name="LaButti K."/>
            <person name="Lagendijk E.L."/>
            <person name="Lapidus A."/>
            <person name="Levasseur A."/>
            <person name="Lindquist E."/>
            <person name="Lipzen A."/>
            <person name="Logrieco A.F."/>
            <person name="MacCabe A."/>
            <person name="Maekelae M.R."/>
            <person name="Malavazi I."/>
            <person name="Melin P."/>
            <person name="Meyer V."/>
            <person name="Mielnichuk N."/>
            <person name="Miskei M."/>
            <person name="Molnar A.P."/>
            <person name="Mule G."/>
            <person name="Ngan C.Y."/>
            <person name="Orejas M."/>
            <person name="Orosz E."/>
            <person name="Ouedraogo J.P."/>
            <person name="Overkamp K.M."/>
            <person name="Park H.-S."/>
            <person name="Perrone G."/>
            <person name="Piumi F."/>
            <person name="Punt P.J."/>
            <person name="Ram A.F."/>
            <person name="Ramon A."/>
            <person name="Rauscher S."/>
            <person name="Record E."/>
            <person name="Riano-Pachon D.M."/>
            <person name="Robert V."/>
            <person name="Roehrig J."/>
            <person name="Ruller R."/>
            <person name="Salamov A."/>
            <person name="Salih N.S."/>
            <person name="Samson R.A."/>
            <person name="Sandor E."/>
            <person name="Sanguinetti M."/>
            <person name="Schuetze T."/>
            <person name="Sepcic K."/>
            <person name="Shelest E."/>
            <person name="Sherlock G."/>
            <person name="Sophianopoulou V."/>
            <person name="Squina F.M."/>
            <person name="Sun H."/>
            <person name="Susca A."/>
            <person name="Todd R.B."/>
            <person name="Tsang A."/>
            <person name="Unkles S.E."/>
            <person name="van de Wiele N."/>
            <person name="van Rossen-Uffink D."/>
            <person name="Oliveira J.V."/>
            <person name="Vesth T.C."/>
            <person name="Visser J."/>
            <person name="Yu J.-H."/>
            <person name="Zhou M."/>
            <person name="Andersen M.R."/>
            <person name="Archer D.B."/>
            <person name="Baker S.E."/>
            <person name="Benoit I."/>
            <person name="Brakhage A.A."/>
            <person name="Braus G.H."/>
            <person name="Fischer R."/>
            <person name="Frisvad J.C."/>
            <person name="Goldman G.H."/>
            <person name="Houbraken J."/>
            <person name="Oakley B."/>
            <person name="Pocsi I."/>
            <person name="Scazzocchio C."/>
            <person name="Seiboth B."/>
            <person name="vanKuyk P.A."/>
            <person name="Wortman J."/>
            <person name="Dyer P.S."/>
            <person name="Grigoriev I.V."/>
        </authorList>
    </citation>
    <scope>NUCLEOTIDE SEQUENCE [LARGE SCALE GENOMIC DNA]</scope>
    <source>
        <strain evidence="2">CBS 516.65</strain>
    </source>
</reference>